<gene>
    <name evidence="19" type="ORF">M422DRAFT_173594</name>
</gene>
<evidence type="ECO:0000256" key="6">
    <source>
        <dbReference type="ARBA" id="ARBA00022801"/>
    </source>
</evidence>
<proteinExistence type="predicted"/>
<evidence type="ECO:0000256" key="2">
    <source>
        <dbReference type="ARBA" id="ARBA00004609"/>
    </source>
</evidence>
<evidence type="ECO:0000313" key="19">
    <source>
        <dbReference type="EMBL" id="KIJ40503.1"/>
    </source>
</evidence>
<comment type="catalytic activity">
    <reaction evidence="15">
        <text>[(1-&gt;4)-N-acetyl-beta-D-glucosaminyl](n) + n H2O = chitosan + n acetate</text>
        <dbReference type="Rhea" id="RHEA:10464"/>
        <dbReference type="Rhea" id="RHEA-COMP:9593"/>
        <dbReference type="Rhea" id="RHEA-COMP:9597"/>
        <dbReference type="ChEBI" id="CHEBI:15377"/>
        <dbReference type="ChEBI" id="CHEBI:17029"/>
        <dbReference type="ChEBI" id="CHEBI:30089"/>
        <dbReference type="ChEBI" id="CHEBI:57704"/>
        <dbReference type="EC" id="3.5.1.41"/>
    </reaction>
    <physiologicalReaction direction="left-to-right" evidence="15">
        <dbReference type="Rhea" id="RHEA:10465"/>
    </physiologicalReaction>
</comment>
<dbReference type="GO" id="GO:0071555">
    <property type="term" value="P:cell wall organization"/>
    <property type="evidence" value="ECO:0007669"/>
    <property type="project" value="UniProtKB-KW"/>
</dbReference>
<evidence type="ECO:0000256" key="9">
    <source>
        <dbReference type="ARBA" id="ARBA00023277"/>
    </source>
</evidence>
<evidence type="ECO:0000256" key="13">
    <source>
        <dbReference type="ARBA" id="ARBA00023326"/>
    </source>
</evidence>
<keyword evidence="11" id="KW-0449">Lipoprotein</keyword>
<keyword evidence="3" id="KW-1003">Cell membrane</keyword>
<evidence type="ECO:0000256" key="15">
    <source>
        <dbReference type="ARBA" id="ARBA00048494"/>
    </source>
</evidence>
<dbReference type="Proteomes" id="UP000054279">
    <property type="component" value="Unassembled WGS sequence"/>
</dbReference>
<keyword evidence="4" id="KW-0325">Glycoprotein</keyword>
<keyword evidence="4" id="KW-0336">GPI-anchor</keyword>
<feature type="chain" id="PRO_5002220979" description="chitin deacetylase" evidence="17">
    <location>
        <begin position="20"/>
        <end position="508"/>
    </location>
</feature>
<dbReference type="PANTHER" id="PTHR10587">
    <property type="entry name" value="GLYCOSYL TRANSFERASE-RELATED"/>
    <property type="match status" value="1"/>
</dbReference>
<keyword evidence="12" id="KW-0961">Cell wall biogenesis/degradation</keyword>
<evidence type="ECO:0000313" key="20">
    <source>
        <dbReference type="Proteomes" id="UP000054279"/>
    </source>
</evidence>
<feature type="compositionally biased region" description="Low complexity" evidence="16">
    <location>
        <begin position="39"/>
        <end position="69"/>
    </location>
</feature>
<dbReference type="EMBL" id="KN837143">
    <property type="protein sequence ID" value="KIJ40503.1"/>
    <property type="molecule type" value="Genomic_DNA"/>
</dbReference>
<evidence type="ECO:0000256" key="5">
    <source>
        <dbReference type="ARBA" id="ARBA00022723"/>
    </source>
</evidence>
<feature type="signal peptide" evidence="17">
    <location>
        <begin position="1"/>
        <end position="19"/>
    </location>
</feature>
<dbReference type="InterPro" id="IPR011330">
    <property type="entry name" value="Glyco_hydro/deAcase_b/a-brl"/>
</dbReference>
<dbReference type="GO" id="GO:0046872">
    <property type="term" value="F:metal ion binding"/>
    <property type="evidence" value="ECO:0007669"/>
    <property type="project" value="UniProtKB-KW"/>
</dbReference>
<keyword evidence="7" id="KW-0146">Chitin degradation</keyword>
<dbReference type="EC" id="3.5.1.41" evidence="14"/>
<dbReference type="GO" id="GO:0005886">
    <property type="term" value="C:plasma membrane"/>
    <property type="evidence" value="ECO:0007669"/>
    <property type="project" value="UniProtKB-SubCell"/>
</dbReference>
<protein>
    <recommendedName>
        <fullName evidence="14">chitin deacetylase</fullName>
        <ecNumber evidence="14">3.5.1.41</ecNumber>
    </recommendedName>
</protein>
<comment type="subcellular location">
    <subcellularLocation>
        <location evidence="2">Cell membrane</location>
        <topology evidence="2">Lipid-anchor</topology>
        <topology evidence="2">GPI-anchor</topology>
    </subcellularLocation>
</comment>
<keyword evidence="13" id="KW-0624">Polysaccharide degradation</keyword>
<feature type="region of interest" description="Disordered" evidence="16">
    <location>
        <begin position="444"/>
        <end position="478"/>
    </location>
</feature>
<dbReference type="GO" id="GO:0000272">
    <property type="term" value="P:polysaccharide catabolic process"/>
    <property type="evidence" value="ECO:0007669"/>
    <property type="project" value="UniProtKB-KW"/>
</dbReference>
<keyword evidence="8" id="KW-0472">Membrane</keyword>
<organism evidence="19 20">
    <name type="scientific">Sphaerobolus stellatus (strain SS14)</name>
    <dbReference type="NCBI Taxonomy" id="990650"/>
    <lineage>
        <taxon>Eukaryota</taxon>
        <taxon>Fungi</taxon>
        <taxon>Dikarya</taxon>
        <taxon>Basidiomycota</taxon>
        <taxon>Agaricomycotina</taxon>
        <taxon>Agaricomycetes</taxon>
        <taxon>Phallomycetidae</taxon>
        <taxon>Geastrales</taxon>
        <taxon>Sphaerobolaceae</taxon>
        <taxon>Sphaerobolus</taxon>
    </lineage>
</organism>
<reference evidence="19 20" key="1">
    <citation type="submission" date="2014-06" db="EMBL/GenBank/DDBJ databases">
        <title>Evolutionary Origins and Diversification of the Mycorrhizal Mutualists.</title>
        <authorList>
            <consortium name="DOE Joint Genome Institute"/>
            <consortium name="Mycorrhizal Genomics Consortium"/>
            <person name="Kohler A."/>
            <person name="Kuo A."/>
            <person name="Nagy L.G."/>
            <person name="Floudas D."/>
            <person name="Copeland A."/>
            <person name="Barry K.W."/>
            <person name="Cichocki N."/>
            <person name="Veneault-Fourrey C."/>
            <person name="LaButti K."/>
            <person name="Lindquist E.A."/>
            <person name="Lipzen A."/>
            <person name="Lundell T."/>
            <person name="Morin E."/>
            <person name="Murat C."/>
            <person name="Riley R."/>
            <person name="Ohm R."/>
            <person name="Sun H."/>
            <person name="Tunlid A."/>
            <person name="Henrissat B."/>
            <person name="Grigoriev I.V."/>
            <person name="Hibbett D.S."/>
            <person name="Martin F."/>
        </authorList>
    </citation>
    <scope>NUCLEOTIDE SEQUENCE [LARGE SCALE GENOMIC DNA]</scope>
    <source>
        <strain evidence="19 20">SS14</strain>
    </source>
</reference>
<dbReference type="GO" id="GO:0009272">
    <property type="term" value="P:fungal-type cell wall biogenesis"/>
    <property type="evidence" value="ECO:0007669"/>
    <property type="project" value="UniProtKB-ARBA"/>
</dbReference>
<dbReference type="HOGENOM" id="CLU_030200_2_1_1"/>
<name>A0A0C9UBI7_SPHS4</name>
<sequence length="508" mass="53841">MTFSSRLAAVLLLIPLIAAHRDIPVAHAIHRRQATNTPSVSTVAGASPSPVASASGSASSSGSVSGSGTISQLPDATLTATDSAIPPLSDLTSGAPTTMATVALETTATLGQTGPFPGFPNLPTTTLTQSLYPTPTGTIVPWVAADVEEWLKELEGHNIPDIPPTVNDADCSSNAAAVADTSRCWWTCGGCTRPTDIFTCPDKGTWGLTFDDGPNTPRLLEYLHDNNLKSTFAVVGGSNYFFPDVLRTEYVSGHHIVVHTYRHPHMTTLTTPEVVAELGYTRKIIKDTIGVTPAYWRPPYGDVDDRVRAIAFAMGMETIIWTRNPSTLDQFDTNDWRIPAGQVTGPQAFQQFENILTNASLLNTGFIVLEHDLYQQTVDLAVGYTLPTALNHNPKFNIIPVIDCIKLDVKEAYIETMTNKSRTAPATTWTGSFIKDPTALLNGNETSAANGTTGSSGGSGASGANGASGVSPDSSGSGGSSVSSAKTLFFSSSWHTLLFEWMGEVTVC</sequence>
<dbReference type="Pfam" id="PF01522">
    <property type="entry name" value="Polysacc_deac_1"/>
    <property type="match status" value="1"/>
</dbReference>
<dbReference type="InterPro" id="IPR002509">
    <property type="entry name" value="NODB_dom"/>
</dbReference>
<feature type="compositionally biased region" description="Low complexity" evidence="16">
    <location>
        <begin position="464"/>
        <end position="478"/>
    </location>
</feature>
<keyword evidence="9" id="KW-0119">Carbohydrate metabolism</keyword>
<dbReference type="GO" id="GO:0004099">
    <property type="term" value="F:chitin deacetylase activity"/>
    <property type="evidence" value="ECO:0007669"/>
    <property type="project" value="UniProtKB-EC"/>
</dbReference>
<keyword evidence="17" id="KW-0732">Signal</keyword>
<dbReference type="PROSITE" id="PS51677">
    <property type="entry name" value="NODB"/>
    <property type="match status" value="1"/>
</dbReference>
<feature type="region of interest" description="Disordered" evidence="16">
    <location>
        <begin position="34"/>
        <end position="70"/>
    </location>
</feature>
<evidence type="ECO:0000256" key="3">
    <source>
        <dbReference type="ARBA" id="ARBA00022475"/>
    </source>
</evidence>
<evidence type="ECO:0000259" key="18">
    <source>
        <dbReference type="PROSITE" id="PS51677"/>
    </source>
</evidence>
<evidence type="ECO:0000256" key="4">
    <source>
        <dbReference type="ARBA" id="ARBA00022622"/>
    </source>
</evidence>
<dbReference type="SUPFAM" id="SSF88713">
    <property type="entry name" value="Glycoside hydrolase/deacetylase"/>
    <property type="match status" value="1"/>
</dbReference>
<dbReference type="InterPro" id="IPR050248">
    <property type="entry name" value="Polysacc_deacetylase_ArnD"/>
</dbReference>
<evidence type="ECO:0000256" key="11">
    <source>
        <dbReference type="ARBA" id="ARBA00023288"/>
    </source>
</evidence>
<dbReference type="GO" id="GO:0098552">
    <property type="term" value="C:side of membrane"/>
    <property type="evidence" value="ECO:0007669"/>
    <property type="project" value="UniProtKB-KW"/>
</dbReference>
<evidence type="ECO:0000256" key="1">
    <source>
        <dbReference type="ARBA" id="ARBA00001941"/>
    </source>
</evidence>
<evidence type="ECO:0000256" key="16">
    <source>
        <dbReference type="SAM" id="MobiDB-lite"/>
    </source>
</evidence>
<evidence type="ECO:0000256" key="12">
    <source>
        <dbReference type="ARBA" id="ARBA00023316"/>
    </source>
</evidence>
<evidence type="ECO:0000256" key="8">
    <source>
        <dbReference type="ARBA" id="ARBA00023136"/>
    </source>
</evidence>
<dbReference type="GO" id="GO:0006032">
    <property type="term" value="P:chitin catabolic process"/>
    <property type="evidence" value="ECO:0007669"/>
    <property type="project" value="UniProtKB-KW"/>
</dbReference>
<dbReference type="Gene3D" id="3.20.20.370">
    <property type="entry name" value="Glycoside hydrolase/deacetylase"/>
    <property type="match status" value="1"/>
</dbReference>
<keyword evidence="5" id="KW-0479">Metal-binding</keyword>
<keyword evidence="10" id="KW-0170">Cobalt</keyword>
<comment type="cofactor">
    <cofactor evidence="1">
        <name>Co(2+)</name>
        <dbReference type="ChEBI" id="CHEBI:48828"/>
    </cofactor>
</comment>
<keyword evidence="20" id="KW-1185">Reference proteome</keyword>
<feature type="domain" description="NodB homology" evidence="18">
    <location>
        <begin position="204"/>
        <end position="397"/>
    </location>
</feature>
<feature type="compositionally biased region" description="Gly residues" evidence="16">
    <location>
        <begin position="454"/>
        <end position="463"/>
    </location>
</feature>
<dbReference type="PANTHER" id="PTHR10587:SF133">
    <property type="entry name" value="CHITIN DEACETYLASE 1-RELATED"/>
    <property type="match status" value="1"/>
</dbReference>
<evidence type="ECO:0000256" key="7">
    <source>
        <dbReference type="ARBA" id="ARBA00023024"/>
    </source>
</evidence>
<dbReference type="OrthoDB" id="407355at2759"/>
<evidence type="ECO:0000256" key="17">
    <source>
        <dbReference type="SAM" id="SignalP"/>
    </source>
</evidence>
<accession>A0A0C9UBI7</accession>
<dbReference type="AlphaFoldDB" id="A0A0C9UBI7"/>
<keyword evidence="6" id="KW-0378">Hydrolase</keyword>
<evidence type="ECO:0000256" key="10">
    <source>
        <dbReference type="ARBA" id="ARBA00023285"/>
    </source>
</evidence>
<evidence type="ECO:0000256" key="14">
    <source>
        <dbReference type="ARBA" id="ARBA00024056"/>
    </source>
</evidence>